<dbReference type="Proteomes" id="UP001324270">
    <property type="component" value="Unassembled WGS sequence"/>
</dbReference>
<accession>A0ABU5YC49</accession>
<dbReference type="RefSeq" id="WP_323980098.1">
    <property type="nucleotide sequence ID" value="NZ_JAYKBV010000023.1"/>
</dbReference>
<sequence>MTILLVFIIFVLLYFLFQKREEHWLIFGKNHTLEKFHKGGRTFIYEKTSFGSSQETVYYLFQLVYALTQRKGFSQYKYDLYDFSYNIFCYKETTLKIFRYETYIYLIRSTEPISIEEFERINPYVN</sequence>
<evidence type="ECO:0000313" key="1">
    <source>
        <dbReference type="EMBL" id="MEB3041532.1"/>
    </source>
</evidence>
<organism evidence="1 2">
    <name type="scientific">Capnocytophaga gingivalis</name>
    <dbReference type="NCBI Taxonomy" id="1017"/>
    <lineage>
        <taxon>Bacteria</taxon>
        <taxon>Pseudomonadati</taxon>
        <taxon>Bacteroidota</taxon>
        <taxon>Flavobacteriia</taxon>
        <taxon>Flavobacteriales</taxon>
        <taxon>Flavobacteriaceae</taxon>
        <taxon>Capnocytophaga</taxon>
    </lineage>
</organism>
<reference evidence="1 2" key="1">
    <citation type="submission" date="2023-12" db="EMBL/GenBank/DDBJ databases">
        <title>Genomic sequences of Capnocytophaga and Parvimonas strains.</title>
        <authorList>
            <person name="Watt R.M."/>
            <person name="Wang M."/>
            <person name="Yang T."/>
            <person name="Tong W.M."/>
        </authorList>
    </citation>
    <scope>NUCLEOTIDE SEQUENCE [LARGE SCALE GENOMIC DNA]</scope>
    <source>
        <strain evidence="1 2">CCUG 13156</strain>
    </source>
</reference>
<evidence type="ECO:0000313" key="2">
    <source>
        <dbReference type="Proteomes" id="UP001324270"/>
    </source>
</evidence>
<proteinExistence type="predicted"/>
<comment type="caution">
    <text evidence="1">The sequence shown here is derived from an EMBL/GenBank/DDBJ whole genome shotgun (WGS) entry which is preliminary data.</text>
</comment>
<keyword evidence="2" id="KW-1185">Reference proteome</keyword>
<gene>
    <name evidence="1" type="ORF">VJJ49_12685</name>
</gene>
<dbReference type="EMBL" id="JAYKBV010000023">
    <property type="protein sequence ID" value="MEB3041532.1"/>
    <property type="molecule type" value="Genomic_DNA"/>
</dbReference>
<protein>
    <submittedName>
        <fullName evidence="1">Uncharacterized protein</fullName>
    </submittedName>
</protein>
<name>A0ABU5YC49_9FLAO</name>